<sequence length="342" mass="39377">MKKARAEDGAAAQKKAKKQKTREAQPVEGQEGSASSALSSSKPAVPESVPGHTIDTDPYLLAEADYLKTETKWRNKQRTLVFCSRGVSHRQRHLMSNLRELMPHHKVEAKWEKKQTVRDINEICEMKLCNNCIFLESRKGKELYMWVSRIPHGPSAKFQILNIHTMEELKMTGNCLRGSRPLLTFDKPFDELPELRLLRELFTQAFGTPRSHPKPAPFHDHVFSFLYLDGKIWFRHYQISPQTEDDRGDPKRQLLTEIGPRFVMDPIKIFEGSFGGETLYKNEDYLTPPQMRQAAASKYGSKYEARVNQVMSRQRHLKENEPTPDQLADLAVFAGDDDYDDE</sequence>
<evidence type="ECO:0000256" key="4">
    <source>
        <dbReference type="ARBA" id="ARBA00023242"/>
    </source>
</evidence>
<evidence type="ECO:0000313" key="7">
    <source>
        <dbReference type="EMBL" id="CEM31159.1"/>
    </source>
</evidence>
<dbReference type="InterPro" id="IPR026532">
    <property type="entry name" value="BRX1"/>
</dbReference>
<dbReference type="PANTHER" id="PTHR13634:SF0">
    <property type="entry name" value="RIBOSOME BIOGENESIS PROTEIN BRX1 HOMOLOG"/>
    <property type="match status" value="1"/>
</dbReference>
<dbReference type="SMART" id="SM00879">
    <property type="entry name" value="Brix"/>
    <property type="match status" value="1"/>
</dbReference>
<dbReference type="SUPFAM" id="SSF52954">
    <property type="entry name" value="Class II aaRS ABD-related"/>
    <property type="match status" value="1"/>
</dbReference>
<dbReference type="PROSITE" id="PS50833">
    <property type="entry name" value="BRIX"/>
    <property type="match status" value="1"/>
</dbReference>
<evidence type="ECO:0000256" key="5">
    <source>
        <dbReference type="SAM" id="MobiDB-lite"/>
    </source>
</evidence>
<comment type="subcellular location">
    <subcellularLocation>
        <location evidence="1">Nucleus</location>
        <location evidence="1">Nucleolus</location>
    </subcellularLocation>
</comment>
<dbReference type="VEuPathDB" id="CryptoDB:Cvel_22489"/>
<evidence type="ECO:0000259" key="6">
    <source>
        <dbReference type="PROSITE" id="PS50833"/>
    </source>
</evidence>
<feature type="domain" description="Brix" evidence="6">
    <location>
        <begin position="77"/>
        <end position="275"/>
    </location>
</feature>
<dbReference type="GO" id="GO:0000027">
    <property type="term" value="P:ribosomal large subunit assembly"/>
    <property type="evidence" value="ECO:0007669"/>
    <property type="project" value="TreeGrafter"/>
</dbReference>
<dbReference type="AlphaFoldDB" id="A0A0G4GM05"/>
<dbReference type="EMBL" id="CDMZ01001343">
    <property type="protein sequence ID" value="CEM31159.1"/>
    <property type="molecule type" value="Genomic_DNA"/>
</dbReference>
<keyword evidence="3" id="KW-0690">Ribosome biogenesis</keyword>
<dbReference type="InterPro" id="IPR007109">
    <property type="entry name" value="Brix"/>
</dbReference>
<protein>
    <recommendedName>
        <fullName evidence="6">Brix domain-containing protein</fullName>
    </recommendedName>
</protein>
<dbReference type="GO" id="GO:0019843">
    <property type="term" value="F:rRNA binding"/>
    <property type="evidence" value="ECO:0007669"/>
    <property type="project" value="InterPro"/>
</dbReference>
<keyword evidence="4" id="KW-0539">Nucleus</keyword>
<reference evidence="7" key="1">
    <citation type="submission" date="2014-11" db="EMBL/GenBank/DDBJ databases">
        <authorList>
            <person name="Otto D Thomas"/>
            <person name="Naeem Raeece"/>
        </authorList>
    </citation>
    <scope>NUCLEOTIDE SEQUENCE</scope>
</reference>
<evidence type="ECO:0000256" key="2">
    <source>
        <dbReference type="ARBA" id="ARBA00006369"/>
    </source>
</evidence>
<dbReference type="PhylomeDB" id="A0A0G4GM05"/>
<dbReference type="PANTHER" id="PTHR13634">
    <property type="entry name" value="RIBOSOME BIOGENESIS PROTEIN BRIX"/>
    <property type="match status" value="1"/>
</dbReference>
<feature type="region of interest" description="Disordered" evidence="5">
    <location>
        <begin position="1"/>
        <end position="53"/>
    </location>
</feature>
<dbReference type="GO" id="GO:0005730">
    <property type="term" value="C:nucleolus"/>
    <property type="evidence" value="ECO:0007669"/>
    <property type="project" value="UniProtKB-SubCell"/>
</dbReference>
<dbReference type="Pfam" id="PF04427">
    <property type="entry name" value="Brix"/>
    <property type="match status" value="1"/>
</dbReference>
<accession>A0A0G4GM05</accession>
<evidence type="ECO:0000256" key="1">
    <source>
        <dbReference type="ARBA" id="ARBA00004604"/>
    </source>
</evidence>
<dbReference type="GO" id="GO:0006364">
    <property type="term" value="P:rRNA processing"/>
    <property type="evidence" value="ECO:0007669"/>
    <property type="project" value="InterPro"/>
</dbReference>
<comment type="similarity">
    <text evidence="2">Belongs to the BRX1 family.</text>
</comment>
<evidence type="ECO:0000256" key="3">
    <source>
        <dbReference type="ARBA" id="ARBA00022517"/>
    </source>
</evidence>
<gene>
    <name evidence="7" type="ORF">Cvel_22489</name>
</gene>
<name>A0A0G4GM05_9ALVE</name>
<organism evidence="7">
    <name type="scientific">Chromera velia CCMP2878</name>
    <dbReference type="NCBI Taxonomy" id="1169474"/>
    <lineage>
        <taxon>Eukaryota</taxon>
        <taxon>Sar</taxon>
        <taxon>Alveolata</taxon>
        <taxon>Colpodellida</taxon>
        <taxon>Chromeraceae</taxon>
        <taxon>Chromera</taxon>
    </lineage>
</organism>
<proteinExistence type="inferred from homology"/>
<dbReference type="FunFam" id="3.40.50.10480:FF:000009">
    <property type="entry name" value="Ribosome biogenesis protein, putative"/>
    <property type="match status" value="1"/>
</dbReference>